<dbReference type="PATRIC" id="fig|907239.3.peg.1549"/>
<proteinExistence type="predicted"/>
<protein>
    <submittedName>
        <fullName evidence="3">Uncharacterized protein</fullName>
    </submittedName>
</protein>
<name>E8QUI7_HELPW</name>
<evidence type="ECO:0000313" key="4">
    <source>
        <dbReference type="Proteomes" id="UP000007467"/>
    </source>
</evidence>
<feature type="region of interest" description="Disordered" evidence="2">
    <location>
        <begin position="1"/>
        <end position="38"/>
    </location>
</feature>
<dbReference type="EMBL" id="CP002336">
    <property type="protein sequence ID" value="ADU85469.1"/>
    <property type="molecule type" value="Genomic_DNA"/>
</dbReference>
<dbReference type="Proteomes" id="UP000007467">
    <property type="component" value="Chromosome"/>
</dbReference>
<feature type="compositionally biased region" description="Polar residues" evidence="2">
    <location>
        <begin position="16"/>
        <end position="27"/>
    </location>
</feature>
<reference evidence="4" key="1">
    <citation type="submission" date="2010-11" db="EMBL/GenBank/DDBJ databases">
        <title>Genome sequence of Helicobacter pylori strain SouthAfrica7.</title>
        <authorList>
            <person name="Kersulyte D."/>
            <person name="Segal I."/>
            <person name="Mistry R."/>
            <person name="Berg D.E."/>
        </authorList>
    </citation>
    <scope>NUCLEOTIDE SEQUENCE [LARGE SCALE GENOMIC DNA]</scope>
    <source>
        <strain evidence="4">SouthAfrica7</strain>
    </source>
</reference>
<feature type="compositionally biased region" description="Basic residues" evidence="2">
    <location>
        <begin position="28"/>
        <end position="37"/>
    </location>
</feature>
<organism evidence="3 4">
    <name type="scientific">Helicobacter pylori (strain SouthAfrica7)</name>
    <dbReference type="NCBI Taxonomy" id="907239"/>
    <lineage>
        <taxon>Bacteria</taxon>
        <taxon>Pseudomonadati</taxon>
        <taxon>Campylobacterota</taxon>
        <taxon>Epsilonproteobacteria</taxon>
        <taxon>Campylobacterales</taxon>
        <taxon>Helicobacteraceae</taxon>
        <taxon>Helicobacter</taxon>
    </lineage>
</organism>
<keyword evidence="1" id="KW-0175">Coiled coil</keyword>
<dbReference type="HOGENOM" id="CLU_2219489_0_0_7"/>
<dbReference type="RefSeq" id="WP_000564629.1">
    <property type="nucleotide sequence ID" value="NC_017361.1"/>
</dbReference>
<evidence type="ECO:0000256" key="2">
    <source>
        <dbReference type="SAM" id="MobiDB-lite"/>
    </source>
</evidence>
<dbReference type="AlphaFoldDB" id="E8QUI7"/>
<feature type="coiled-coil region" evidence="1">
    <location>
        <begin position="61"/>
        <end position="88"/>
    </location>
</feature>
<evidence type="ECO:0000313" key="3">
    <source>
        <dbReference type="EMBL" id="ADU85469.1"/>
    </source>
</evidence>
<gene>
    <name evidence="3" type="ordered locus">HPSA_07610</name>
</gene>
<evidence type="ECO:0000256" key="1">
    <source>
        <dbReference type="SAM" id="Coils"/>
    </source>
</evidence>
<sequence>MIDELKNIHDAEKTNENTGESKNNQVVKRSRQCTKNKKSYEESLKEYNKYVITQNVEQERYESLVKEFEELLNKRKAIDNELDAKSGEIITSAKKLGYFKKLNHKV</sequence>
<dbReference type="KEGG" id="hes:HPSA_07610"/>
<feature type="compositionally biased region" description="Basic and acidic residues" evidence="2">
    <location>
        <begin position="1"/>
        <end position="15"/>
    </location>
</feature>
<accession>E8QUI7</accession>
<reference evidence="3 4" key="2">
    <citation type="journal article" date="2013" name="Genome Announc.">
        <title>Genome Sequences of Three hpAfrica2 Strains of Helicobacter pylori.</title>
        <authorList>
            <person name="Duncan S.S."/>
            <person name="Bertoli M.T."/>
            <person name="Kersulyte D."/>
            <person name="Valk P.L."/>
            <person name="Tamma S."/>
            <person name="Segal I."/>
            <person name="McClain M.S."/>
            <person name="Cover T.L."/>
            <person name="Berg D.E."/>
        </authorList>
    </citation>
    <scope>NUCLEOTIDE SEQUENCE [LARGE SCALE GENOMIC DNA]</scope>
    <source>
        <strain evidence="3 4">SouthAfrica7</strain>
    </source>
</reference>